<keyword evidence="3" id="KW-0645">Protease</keyword>
<dbReference type="PANTHER" id="PTHR11261:SF3">
    <property type="entry name" value="RETINOL-BINDING PROTEIN 3"/>
    <property type="match status" value="1"/>
</dbReference>
<dbReference type="Pfam" id="PF03572">
    <property type="entry name" value="Peptidase_S41"/>
    <property type="match status" value="1"/>
</dbReference>
<dbReference type="GO" id="GO:0006508">
    <property type="term" value="P:proteolysis"/>
    <property type="evidence" value="ECO:0007669"/>
    <property type="project" value="UniProtKB-KW"/>
</dbReference>
<evidence type="ECO:0000313" key="3">
    <source>
        <dbReference type="EMBL" id="SDL20601.1"/>
    </source>
</evidence>
<keyword evidence="4" id="KW-1185">Reference proteome</keyword>
<dbReference type="InterPro" id="IPR036034">
    <property type="entry name" value="PDZ_sf"/>
</dbReference>
<gene>
    <name evidence="3" type="ORF">SAMN04488514_1019</name>
</gene>
<name>A0A1G9I5U5_9FLAO</name>
<sequence>MKKTILFPIVLLIFTHSIVAQNELTEIEKLAATAKIWGFLKYHHPQVAEGNYNWDEQLFETLPKVNSATNMEQLSQVYLNWIESLGEVKPCRKCKPKNDVQYFDKNFDLNWLNNDQLFTTQLSEKLKYIEDNRHQGKKQYVAYYSNKLKIADFTNELDYKGFDWQNENLRLLSLFRYWNMIEYFFPYKYQTDMYWGDVLNKMIPKFLNPKSETDFHLNMVELAASIDDSHVRFDTQKTYRYFGHYYLPVKFKLIDNKAIVTGMYNDSLARINDLKIGDIITKANDKTIETIFQEEEKYIMGSNTARKRLNASYYILNGPTDSLKIEVIRDGTTATKSIKRYLYRDFNYKAKEESEKYKVLEGNIGYVDIGKVELKEVPKVMEALKNTTALIFDIRKSTGITPYYFANYITSQSRDFYKVIEPDLDYPGRFIWTKTYQSGTNGKLKYTGKVILLVDENCQSQREFTAMCLQTGDNVTTIGSQTSGADGNVLLFNMVGGFKTQISGIGIFYPDGTETQRKGVKIDIKVKPTIEGLSAGKDEILERAIEFVNK</sequence>
<dbReference type="Proteomes" id="UP000199440">
    <property type="component" value="Unassembled WGS sequence"/>
</dbReference>
<organism evidence="3 4">
    <name type="scientific">Kriegella aquimaris</name>
    <dbReference type="NCBI Taxonomy" id="192904"/>
    <lineage>
        <taxon>Bacteria</taxon>
        <taxon>Pseudomonadati</taxon>
        <taxon>Bacteroidota</taxon>
        <taxon>Flavobacteriia</taxon>
        <taxon>Flavobacteriales</taxon>
        <taxon>Flavobacteriaceae</taxon>
        <taxon>Kriegella</taxon>
    </lineage>
</organism>
<dbReference type="STRING" id="192904.SAMN04488514_1019"/>
<keyword evidence="1" id="KW-0732">Signal</keyword>
<dbReference type="RefSeq" id="WP_089884023.1">
    <property type="nucleotide sequence ID" value="NZ_FNGV01000001.1"/>
</dbReference>
<dbReference type="InterPro" id="IPR029045">
    <property type="entry name" value="ClpP/crotonase-like_dom_sf"/>
</dbReference>
<dbReference type="Gene3D" id="3.90.226.10">
    <property type="entry name" value="2-enoyl-CoA Hydratase, Chain A, domain 1"/>
    <property type="match status" value="1"/>
</dbReference>
<accession>A0A1G9I5U5</accession>
<dbReference type="InterPro" id="IPR005151">
    <property type="entry name" value="Tail-specific_protease"/>
</dbReference>
<feature type="domain" description="Tail specific protease" evidence="2">
    <location>
        <begin position="335"/>
        <end position="527"/>
    </location>
</feature>
<evidence type="ECO:0000313" key="4">
    <source>
        <dbReference type="Proteomes" id="UP000199440"/>
    </source>
</evidence>
<evidence type="ECO:0000256" key="1">
    <source>
        <dbReference type="SAM" id="SignalP"/>
    </source>
</evidence>
<reference evidence="3 4" key="1">
    <citation type="submission" date="2016-10" db="EMBL/GenBank/DDBJ databases">
        <authorList>
            <person name="de Groot N.N."/>
        </authorList>
    </citation>
    <scope>NUCLEOTIDE SEQUENCE [LARGE SCALE GENOMIC DNA]</scope>
    <source>
        <strain evidence="3 4">DSM 19886</strain>
    </source>
</reference>
<dbReference type="SMART" id="SM00245">
    <property type="entry name" value="TSPc"/>
    <property type="match status" value="1"/>
</dbReference>
<keyword evidence="3" id="KW-0378">Hydrolase</keyword>
<protein>
    <submittedName>
        <fullName evidence="3">C-terminal processing protease CtpA/Prc, contains a PDZ domain</fullName>
    </submittedName>
</protein>
<dbReference type="PANTHER" id="PTHR11261">
    <property type="entry name" value="INTERPHOTORECEPTOR RETINOID-BINDING PROTEIN"/>
    <property type="match status" value="1"/>
</dbReference>
<dbReference type="SUPFAM" id="SSF50156">
    <property type="entry name" value="PDZ domain-like"/>
    <property type="match status" value="1"/>
</dbReference>
<dbReference type="EMBL" id="FNGV01000001">
    <property type="protein sequence ID" value="SDL20601.1"/>
    <property type="molecule type" value="Genomic_DNA"/>
</dbReference>
<dbReference type="GO" id="GO:0008236">
    <property type="term" value="F:serine-type peptidase activity"/>
    <property type="evidence" value="ECO:0007669"/>
    <property type="project" value="InterPro"/>
</dbReference>
<feature type="chain" id="PRO_5011781731" evidence="1">
    <location>
        <begin position="21"/>
        <end position="550"/>
    </location>
</feature>
<dbReference type="Gene3D" id="2.30.42.10">
    <property type="match status" value="1"/>
</dbReference>
<proteinExistence type="predicted"/>
<dbReference type="OrthoDB" id="5379939at2"/>
<evidence type="ECO:0000259" key="2">
    <source>
        <dbReference type="SMART" id="SM00245"/>
    </source>
</evidence>
<feature type="signal peptide" evidence="1">
    <location>
        <begin position="1"/>
        <end position="20"/>
    </location>
</feature>
<dbReference type="SUPFAM" id="SSF52096">
    <property type="entry name" value="ClpP/crotonase"/>
    <property type="match status" value="1"/>
</dbReference>
<dbReference type="AlphaFoldDB" id="A0A1G9I5U5"/>